<keyword evidence="1" id="KW-1133">Transmembrane helix</keyword>
<evidence type="ECO:0000313" key="2">
    <source>
        <dbReference type="EMBL" id="EGE81204.1"/>
    </source>
</evidence>
<dbReference type="AlphaFoldDB" id="F2TD93"/>
<keyword evidence="1" id="KW-0812">Transmembrane</keyword>
<proteinExistence type="predicted"/>
<keyword evidence="1" id="KW-0472">Membrane</keyword>
<organism evidence="2">
    <name type="scientific">Ajellomyces dermatitidis (strain ATCC 18188 / CBS 674.68)</name>
    <name type="common">Blastomyces dermatitidis</name>
    <dbReference type="NCBI Taxonomy" id="653446"/>
    <lineage>
        <taxon>Eukaryota</taxon>
        <taxon>Fungi</taxon>
        <taxon>Dikarya</taxon>
        <taxon>Ascomycota</taxon>
        <taxon>Pezizomycotina</taxon>
        <taxon>Eurotiomycetes</taxon>
        <taxon>Eurotiomycetidae</taxon>
        <taxon>Onygenales</taxon>
        <taxon>Ajellomycetaceae</taxon>
        <taxon>Blastomyces</taxon>
    </lineage>
</organism>
<accession>F2TD93</accession>
<gene>
    <name evidence="2" type="ORF">BDDG_04145</name>
</gene>
<name>F2TD93_AJEDA</name>
<protein>
    <submittedName>
        <fullName evidence="2">Uncharacterized protein</fullName>
    </submittedName>
</protein>
<dbReference type="EMBL" id="GG749424">
    <property type="protein sequence ID" value="EGE81204.1"/>
    <property type="molecule type" value="Genomic_DNA"/>
</dbReference>
<dbReference type="Proteomes" id="UP000007802">
    <property type="component" value="Unassembled WGS sequence"/>
</dbReference>
<feature type="transmembrane region" description="Helical" evidence="1">
    <location>
        <begin position="99"/>
        <end position="123"/>
    </location>
</feature>
<sequence>MTSFRGQMKLSTHLQNYMFAFSLPQNEENLFKYPKITPNFPLSALSFKGRSWLAIIMNLNLAAKLMGWLVRVTVAKDIALGTWGGENKKFIAWEWQAEILVIMAIMARLVASAAGAVVGVACADTGSGWMTAICA</sequence>
<evidence type="ECO:0000256" key="1">
    <source>
        <dbReference type="SAM" id="Phobius"/>
    </source>
</evidence>
<reference evidence="2" key="1">
    <citation type="submission" date="2010-03" db="EMBL/GenBank/DDBJ databases">
        <title>Annotation of Blastomyces dermatitidis strain ATCC 18188.</title>
        <authorList>
            <consortium name="The Broad Institute Genome Sequencing Platform"/>
            <consortium name="Broad Institute Genome Sequencing Center for Infectious Disease."/>
            <person name="Cuomo C."/>
            <person name="Klein B."/>
            <person name="Sullivan T."/>
            <person name="Heitman J."/>
            <person name="Young S."/>
            <person name="Zeng Q."/>
            <person name="Gargeya S."/>
            <person name="Alvarado L."/>
            <person name="Berlin A.M."/>
            <person name="Chapman S.B."/>
            <person name="Chen Z."/>
            <person name="Freedman E."/>
            <person name="Gellesch M."/>
            <person name="Goldberg J."/>
            <person name="Griggs A."/>
            <person name="Gujja S."/>
            <person name="Heilman E."/>
            <person name="Heiman D."/>
            <person name="Howarth C."/>
            <person name="Mehta T."/>
            <person name="Neiman D."/>
            <person name="Pearson M."/>
            <person name="Roberts A."/>
            <person name="Saif S."/>
            <person name="Shea T."/>
            <person name="Shenoy N."/>
            <person name="Sisk P."/>
            <person name="Stolte C."/>
            <person name="Sykes S."/>
            <person name="White J."/>
            <person name="Yandava C."/>
            <person name="Haas B."/>
            <person name="Nusbaum C."/>
            <person name="Birren B."/>
        </authorList>
    </citation>
    <scope>NUCLEOTIDE SEQUENCE</scope>
    <source>
        <strain evidence="2">ATCC 18188</strain>
    </source>
</reference>
<dbReference type="HOGENOM" id="CLU_1885217_0_0_1"/>